<name>A0A015X5E8_BACFG</name>
<accession>A0A015X5E8</accession>
<comment type="caution">
    <text evidence="1">The sequence shown here is derived from an EMBL/GenBank/DDBJ whole genome shotgun (WGS) entry which is preliminary data.</text>
</comment>
<proteinExistence type="predicted"/>
<organism evidence="1 2">
    <name type="scientific">Bacteroides fragilis str. 3998T(B)3</name>
    <dbReference type="NCBI Taxonomy" id="1339316"/>
    <lineage>
        <taxon>Bacteria</taxon>
        <taxon>Pseudomonadati</taxon>
        <taxon>Bacteroidota</taxon>
        <taxon>Bacteroidia</taxon>
        <taxon>Bacteroidales</taxon>
        <taxon>Bacteroidaceae</taxon>
        <taxon>Bacteroides</taxon>
    </lineage>
</organism>
<dbReference type="EMBL" id="JGDB01000378">
    <property type="protein sequence ID" value="EXY87790.1"/>
    <property type="molecule type" value="Genomic_DNA"/>
</dbReference>
<dbReference type="Proteomes" id="UP000020773">
    <property type="component" value="Unassembled WGS sequence"/>
</dbReference>
<dbReference type="AlphaFoldDB" id="A0A015X5E8"/>
<evidence type="ECO:0008006" key="3">
    <source>
        <dbReference type="Google" id="ProtNLM"/>
    </source>
</evidence>
<protein>
    <recommendedName>
        <fullName evidence="3">Glycosyltransferase family 1 protein</fullName>
    </recommendedName>
</protein>
<dbReference type="PATRIC" id="fig|1339316.3.peg.5247"/>
<sequence length="56" mass="6303">MNILELTGMKSTKYGGVESYFAELVKICRVDKFIFVYESMPISENYVNDINKCGGG</sequence>
<reference evidence="1 2" key="1">
    <citation type="submission" date="2014-02" db="EMBL/GenBank/DDBJ databases">
        <authorList>
            <person name="Sears C."/>
            <person name="Carroll K."/>
            <person name="Sack B.R."/>
            <person name="Qadri F."/>
            <person name="Myers L.L."/>
            <person name="Chung G.-T."/>
            <person name="Escheverria P."/>
            <person name="Fraser C.M."/>
            <person name="Sadzewicz L."/>
            <person name="Shefchek K.A."/>
            <person name="Tallon L."/>
            <person name="Das S.P."/>
            <person name="Daugherty S."/>
            <person name="Mongodin E.F."/>
        </authorList>
    </citation>
    <scope>NUCLEOTIDE SEQUENCE [LARGE SCALE GENOMIC DNA]</scope>
    <source>
        <strain evidence="2">3998T(B)3</strain>
    </source>
</reference>
<gene>
    <name evidence="1" type="ORF">M125_5575</name>
</gene>
<dbReference type="RefSeq" id="WP_174646372.1">
    <property type="nucleotide sequence ID" value="NZ_JGDB01000378.1"/>
</dbReference>
<evidence type="ECO:0000313" key="2">
    <source>
        <dbReference type="Proteomes" id="UP000020773"/>
    </source>
</evidence>
<evidence type="ECO:0000313" key="1">
    <source>
        <dbReference type="EMBL" id="EXY87790.1"/>
    </source>
</evidence>